<comment type="caution">
    <text evidence="1">The sequence shown here is derived from an EMBL/GenBank/DDBJ whole genome shotgun (WGS) entry which is preliminary data.</text>
</comment>
<evidence type="ECO:0000313" key="2">
    <source>
        <dbReference type="Proteomes" id="UP001221142"/>
    </source>
</evidence>
<dbReference type="Proteomes" id="UP001221142">
    <property type="component" value="Unassembled WGS sequence"/>
</dbReference>
<organism evidence="1 2">
    <name type="scientific">Roridomyces roridus</name>
    <dbReference type="NCBI Taxonomy" id="1738132"/>
    <lineage>
        <taxon>Eukaryota</taxon>
        <taxon>Fungi</taxon>
        <taxon>Dikarya</taxon>
        <taxon>Basidiomycota</taxon>
        <taxon>Agaricomycotina</taxon>
        <taxon>Agaricomycetes</taxon>
        <taxon>Agaricomycetidae</taxon>
        <taxon>Agaricales</taxon>
        <taxon>Marasmiineae</taxon>
        <taxon>Mycenaceae</taxon>
        <taxon>Roridomyces</taxon>
    </lineage>
</organism>
<reference evidence="1" key="1">
    <citation type="submission" date="2023-03" db="EMBL/GenBank/DDBJ databases">
        <title>Massive genome expansion in bonnet fungi (Mycena s.s.) driven by repeated elements and novel gene families across ecological guilds.</title>
        <authorList>
            <consortium name="Lawrence Berkeley National Laboratory"/>
            <person name="Harder C.B."/>
            <person name="Miyauchi S."/>
            <person name="Viragh M."/>
            <person name="Kuo A."/>
            <person name="Thoen E."/>
            <person name="Andreopoulos B."/>
            <person name="Lu D."/>
            <person name="Skrede I."/>
            <person name="Drula E."/>
            <person name="Henrissat B."/>
            <person name="Morin E."/>
            <person name="Kohler A."/>
            <person name="Barry K."/>
            <person name="LaButti K."/>
            <person name="Morin E."/>
            <person name="Salamov A."/>
            <person name="Lipzen A."/>
            <person name="Mereny Z."/>
            <person name="Hegedus B."/>
            <person name="Baldrian P."/>
            <person name="Stursova M."/>
            <person name="Weitz H."/>
            <person name="Taylor A."/>
            <person name="Grigoriev I.V."/>
            <person name="Nagy L.G."/>
            <person name="Martin F."/>
            <person name="Kauserud H."/>
        </authorList>
    </citation>
    <scope>NUCLEOTIDE SEQUENCE</scope>
    <source>
        <strain evidence="1">9284</strain>
    </source>
</reference>
<dbReference type="AlphaFoldDB" id="A0AAD7CEN1"/>
<accession>A0AAD7CEN1</accession>
<evidence type="ECO:0000313" key="1">
    <source>
        <dbReference type="EMBL" id="KAJ7647050.1"/>
    </source>
</evidence>
<dbReference type="EMBL" id="JARKIF010000002">
    <property type="protein sequence ID" value="KAJ7647050.1"/>
    <property type="molecule type" value="Genomic_DNA"/>
</dbReference>
<name>A0AAD7CEN1_9AGAR</name>
<gene>
    <name evidence="1" type="ORF">FB45DRAFT_187311</name>
</gene>
<keyword evidence="2" id="KW-1185">Reference proteome</keyword>
<sequence>MLEFIPPRARTKWCLLWYQWLCSRCLPIRQVAIFRWWARATRVQENRPNRIPRGSSHIMAIFTDALHPFSLGSLIATPELVPRYQTPPLGPYHTGGCVWVHLTFLCIHDTGPCSSFDLWTRTRVWGAFLGAQRERTTC</sequence>
<protein>
    <submittedName>
        <fullName evidence="1">Uncharacterized protein</fullName>
    </submittedName>
</protein>
<proteinExistence type="predicted"/>